<proteinExistence type="predicted"/>
<comment type="caution">
    <text evidence="2">The sequence shown here is derived from an EMBL/GenBank/DDBJ whole genome shotgun (WGS) entry which is preliminary data.</text>
</comment>
<feature type="transmembrane region" description="Helical" evidence="1">
    <location>
        <begin position="69"/>
        <end position="87"/>
    </location>
</feature>
<feature type="transmembrane region" description="Helical" evidence="1">
    <location>
        <begin position="9"/>
        <end position="30"/>
    </location>
</feature>
<reference evidence="2" key="2">
    <citation type="submission" date="2023-08" db="EMBL/GenBank/DDBJ databases">
        <authorList>
            <person name="Luo J."/>
        </authorList>
    </citation>
    <scope>NUCLEOTIDE SEQUENCE</scope>
    <source>
        <strain evidence="2">DSM 25064</strain>
    </source>
</reference>
<evidence type="ECO:0000313" key="3">
    <source>
        <dbReference type="Proteomes" id="UP001178354"/>
    </source>
</evidence>
<keyword evidence="1" id="KW-0472">Membrane</keyword>
<dbReference type="Proteomes" id="UP001178354">
    <property type="component" value="Unassembled WGS sequence"/>
</dbReference>
<keyword evidence="3" id="KW-1185">Reference proteome</keyword>
<feature type="transmembrane region" description="Helical" evidence="1">
    <location>
        <begin position="36"/>
        <end position="57"/>
    </location>
</feature>
<protein>
    <submittedName>
        <fullName evidence="2">Uncharacterized protein</fullName>
    </submittedName>
</protein>
<dbReference type="AlphaFoldDB" id="A0AAW8B3F0"/>
<evidence type="ECO:0000313" key="2">
    <source>
        <dbReference type="EMBL" id="MDP1520272.1"/>
    </source>
</evidence>
<dbReference type="RefSeq" id="WP_305169838.1">
    <property type="nucleotide sequence ID" value="NZ_JAUUUU010000002.1"/>
</dbReference>
<reference evidence="2" key="1">
    <citation type="journal article" date="2010" name="Int. J. Syst. Evol. Microbiol.">
        <title>Porticoccus litoralis gen. nov., sp. nov., a gammaproteobacterium isolated from the Yellow Sea.</title>
        <authorList>
            <person name="Oh H.M."/>
            <person name="Kim H."/>
            <person name="Kim K.M."/>
            <person name="Min G.S."/>
            <person name="Cho J.C."/>
        </authorList>
    </citation>
    <scope>NUCLEOTIDE SEQUENCE</scope>
    <source>
        <strain evidence="2">DSM 25064</strain>
    </source>
</reference>
<evidence type="ECO:0000256" key="1">
    <source>
        <dbReference type="SAM" id="Phobius"/>
    </source>
</evidence>
<organism evidence="2 3">
    <name type="scientific">Porticoccus litoralis</name>
    <dbReference type="NCBI Taxonomy" id="434086"/>
    <lineage>
        <taxon>Bacteria</taxon>
        <taxon>Pseudomonadati</taxon>
        <taxon>Pseudomonadota</taxon>
        <taxon>Gammaproteobacteria</taxon>
        <taxon>Cellvibrionales</taxon>
        <taxon>Porticoccaceae</taxon>
        <taxon>Porticoccus</taxon>
    </lineage>
</organism>
<sequence length="88" mass="9306">MSRSVWLENLLKIAVILMVPLIACAGYYAMAGGADIAAGVSRIGGMALGIVSLIGLINAWRTSRRLDKAVAFWAVAALFATLLLWASL</sequence>
<keyword evidence="1" id="KW-1133">Transmembrane helix</keyword>
<keyword evidence="1" id="KW-0812">Transmembrane</keyword>
<dbReference type="EMBL" id="JAUUUU010000002">
    <property type="protein sequence ID" value="MDP1520272.1"/>
    <property type="molecule type" value="Genomic_DNA"/>
</dbReference>
<gene>
    <name evidence="2" type="ORF">Q8A57_04750</name>
</gene>
<accession>A0AAW8B3F0</accession>
<name>A0AAW8B3F0_9GAMM</name>